<name>A0AA36MZI1_9DINO</name>
<gene>
    <name evidence="2" type="ORF">EVOR1521_LOCUS12013</name>
</gene>
<keyword evidence="3" id="KW-1185">Reference proteome</keyword>
<evidence type="ECO:0000256" key="1">
    <source>
        <dbReference type="SAM" id="Coils"/>
    </source>
</evidence>
<keyword evidence="1" id="KW-0175">Coiled coil</keyword>
<dbReference type="EMBL" id="CAUJNA010001230">
    <property type="protein sequence ID" value="CAJ1385396.1"/>
    <property type="molecule type" value="Genomic_DNA"/>
</dbReference>
<dbReference type="AlphaFoldDB" id="A0AA36MZI1"/>
<comment type="caution">
    <text evidence="2">The sequence shown here is derived from an EMBL/GenBank/DDBJ whole genome shotgun (WGS) entry which is preliminary data.</text>
</comment>
<proteinExistence type="predicted"/>
<reference evidence="2" key="1">
    <citation type="submission" date="2023-08" db="EMBL/GenBank/DDBJ databases">
        <authorList>
            <person name="Chen Y."/>
            <person name="Shah S."/>
            <person name="Dougan E. K."/>
            <person name="Thang M."/>
            <person name="Chan C."/>
        </authorList>
    </citation>
    <scope>NUCLEOTIDE SEQUENCE</scope>
</reference>
<dbReference type="Proteomes" id="UP001178507">
    <property type="component" value="Unassembled WGS sequence"/>
</dbReference>
<feature type="coiled-coil region" evidence="1">
    <location>
        <begin position="108"/>
        <end position="142"/>
    </location>
</feature>
<sequence length="228" mass="26438">MYLKTVLQTLSNKKQLEAEDLYKLNEATFNVPEEESIDDKMAAKLFAAVEKVVASYTAGRYDKEDSNFFYDYVALLGMMQNQHFFSGKQHQMMLSWLKDALGEKPKGSSKAMTRLEEENRKLQEEMKKLKDLTNAVQTLRNIRLPEAKARSLAEREKVRRRKSLLRAQGVAWFLYKLSLGIFDWSSFAFCRLNMNDRDRSSLIILTSARPLALCVETLRTCTIDSRRL</sequence>
<accession>A0AA36MZI1</accession>
<evidence type="ECO:0000313" key="2">
    <source>
        <dbReference type="EMBL" id="CAJ1385396.1"/>
    </source>
</evidence>
<protein>
    <submittedName>
        <fullName evidence="2">Uncharacterized protein</fullName>
    </submittedName>
</protein>
<organism evidence="2 3">
    <name type="scientific">Effrenium voratum</name>
    <dbReference type="NCBI Taxonomy" id="2562239"/>
    <lineage>
        <taxon>Eukaryota</taxon>
        <taxon>Sar</taxon>
        <taxon>Alveolata</taxon>
        <taxon>Dinophyceae</taxon>
        <taxon>Suessiales</taxon>
        <taxon>Symbiodiniaceae</taxon>
        <taxon>Effrenium</taxon>
    </lineage>
</organism>
<evidence type="ECO:0000313" key="3">
    <source>
        <dbReference type="Proteomes" id="UP001178507"/>
    </source>
</evidence>